<reference evidence="7 8" key="1">
    <citation type="submission" date="2017-05" db="EMBL/GenBank/DDBJ databases">
        <authorList>
            <person name="Varghese N."/>
            <person name="Submissions S."/>
        </authorList>
    </citation>
    <scope>NUCLEOTIDE SEQUENCE [LARGE SCALE GENOMIC DNA]</scope>
    <source>
        <strain evidence="7 8">DSM 21342</strain>
    </source>
</reference>
<dbReference type="InterPro" id="IPR036249">
    <property type="entry name" value="Thioredoxin-like_sf"/>
</dbReference>
<dbReference type="PANTHER" id="PTHR42852:SF6">
    <property type="entry name" value="THIOL:DISULFIDE INTERCHANGE PROTEIN DSBE"/>
    <property type="match status" value="1"/>
</dbReference>
<organism evidence="7 8">
    <name type="scientific">Solitalea koreensis</name>
    <dbReference type="NCBI Taxonomy" id="543615"/>
    <lineage>
        <taxon>Bacteria</taxon>
        <taxon>Pseudomonadati</taxon>
        <taxon>Bacteroidota</taxon>
        <taxon>Sphingobacteriia</taxon>
        <taxon>Sphingobacteriales</taxon>
        <taxon>Sphingobacteriaceae</taxon>
        <taxon>Solitalea</taxon>
    </lineage>
</organism>
<keyword evidence="2" id="KW-0201">Cytochrome c-type biogenesis</keyword>
<evidence type="ECO:0000313" key="8">
    <source>
        <dbReference type="Proteomes" id="UP000315971"/>
    </source>
</evidence>
<dbReference type="EMBL" id="FXSZ01000001">
    <property type="protein sequence ID" value="SMO33548.1"/>
    <property type="molecule type" value="Genomic_DNA"/>
</dbReference>
<dbReference type="Proteomes" id="UP000315971">
    <property type="component" value="Unassembled WGS sequence"/>
</dbReference>
<feature type="signal peptide" evidence="5">
    <location>
        <begin position="1"/>
        <end position="20"/>
    </location>
</feature>
<dbReference type="OrthoDB" id="1095575at2"/>
<keyword evidence="3" id="KW-1015">Disulfide bond</keyword>
<comment type="subcellular location">
    <subcellularLocation>
        <location evidence="1">Cell envelope</location>
    </subcellularLocation>
</comment>
<protein>
    <submittedName>
        <fullName evidence="7">AhpC/TSA family protein</fullName>
    </submittedName>
</protein>
<keyword evidence="4" id="KW-0676">Redox-active center</keyword>
<keyword evidence="5" id="KW-0732">Signal</keyword>
<sequence length="461" mass="51749">MKKYLALLAVLASTILNAQAGGITEIKGVSKKTKPGAVKLYKIVHGSMEEIASSTPNAGGAFKFSFQPEYDGFYVIGSGKASAQDFANVKYKLYVKGKDKINLELNDSTYVLTGKNTKENQVLEQWYKLTYNIEQKSIYRNRPLKTYVDFFSALDAAAIQAKSWTNGKATGNAEFDNLMKLTVNYDLAHMAMYFLRNSGTFPTKENYNAYLKGFNADQFMQNEDLLKFPYGQLLLKYLVMFKTYKPGLGMLPLDKEAVMTIPNDVLKGEYVLDYASTVNSYAKFVEISDKYSTYFLTADQQKRAHEIAAGLIRLEPGKKAINFTSSDVTGKPVSLADFNGKIVYVHVWTMNGQIKENPLAQLEEEFQGKDVVFLSVFAGEEKDKENWKKFLDRYQWGGIQLFADPQIQKVYRITGNNTLSSFMLFDKNGNIINLAAPRPNGPTGPGKAQIKAVLNEWLSKS</sequence>
<dbReference type="PROSITE" id="PS51352">
    <property type="entry name" value="THIOREDOXIN_2"/>
    <property type="match status" value="1"/>
</dbReference>
<dbReference type="InterPro" id="IPR050553">
    <property type="entry name" value="Thioredoxin_ResA/DsbE_sf"/>
</dbReference>
<dbReference type="Pfam" id="PF00578">
    <property type="entry name" value="AhpC-TSA"/>
    <property type="match status" value="1"/>
</dbReference>
<dbReference type="SUPFAM" id="SSF52833">
    <property type="entry name" value="Thioredoxin-like"/>
    <property type="match status" value="1"/>
</dbReference>
<keyword evidence="8" id="KW-1185">Reference proteome</keyword>
<accession>A0A521AFK7</accession>
<evidence type="ECO:0000256" key="3">
    <source>
        <dbReference type="ARBA" id="ARBA00023157"/>
    </source>
</evidence>
<feature type="chain" id="PRO_5022205727" evidence="5">
    <location>
        <begin position="21"/>
        <end position="461"/>
    </location>
</feature>
<dbReference type="CDD" id="cd02966">
    <property type="entry name" value="TlpA_like_family"/>
    <property type="match status" value="1"/>
</dbReference>
<dbReference type="GO" id="GO:0030313">
    <property type="term" value="C:cell envelope"/>
    <property type="evidence" value="ECO:0007669"/>
    <property type="project" value="UniProtKB-SubCell"/>
</dbReference>
<proteinExistence type="predicted"/>
<name>A0A521AFK7_9SPHI</name>
<feature type="domain" description="Thioredoxin" evidence="6">
    <location>
        <begin position="314"/>
        <end position="459"/>
    </location>
</feature>
<gene>
    <name evidence="7" type="ORF">SAMN06265350_101108</name>
</gene>
<dbReference type="GO" id="GO:0017004">
    <property type="term" value="P:cytochrome complex assembly"/>
    <property type="evidence" value="ECO:0007669"/>
    <property type="project" value="UniProtKB-KW"/>
</dbReference>
<dbReference type="Gene3D" id="3.40.30.10">
    <property type="entry name" value="Glutaredoxin"/>
    <property type="match status" value="1"/>
</dbReference>
<evidence type="ECO:0000313" key="7">
    <source>
        <dbReference type="EMBL" id="SMO33548.1"/>
    </source>
</evidence>
<dbReference type="AlphaFoldDB" id="A0A521AFK7"/>
<evidence type="ECO:0000256" key="2">
    <source>
        <dbReference type="ARBA" id="ARBA00022748"/>
    </source>
</evidence>
<evidence type="ECO:0000259" key="6">
    <source>
        <dbReference type="PROSITE" id="PS51352"/>
    </source>
</evidence>
<dbReference type="GO" id="GO:0016491">
    <property type="term" value="F:oxidoreductase activity"/>
    <property type="evidence" value="ECO:0007669"/>
    <property type="project" value="InterPro"/>
</dbReference>
<evidence type="ECO:0000256" key="5">
    <source>
        <dbReference type="SAM" id="SignalP"/>
    </source>
</evidence>
<dbReference type="GO" id="GO:0016209">
    <property type="term" value="F:antioxidant activity"/>
    <property type="evidence" value="ECO:0007669"/>
    <property type="project" value="InterPro"/>
</dbReference>
<dbReference type="InterPro" id="IPR000866">
    <property type="entry name" value="AhpC/TSA"/>
</dbReference>
<evidence type="ECO:0000256" key="4">
    <source>
        <dbReference type="ARBA" id="ARBA00023284"/>
    </source>
</evidence>
<dbReference type="InterPro" id="IPR013766">
    <property type="entry name" value="Thioredoxin_domain"/>
</dbReference>
<dbReference type="PANTHER" id="PTHR42852">
    <property type="entry name" value="THIOL:DISULFIDE INTERCHANGE PROTEIN DSBE"/>
    <property type="match status" value="1"/>
</dbReference>
<dbReference type="RefSeq" id="WP_142600565.1">
    <property type="nucleotide sequence ID" value="NZ_FXSZ01000001.1"/>
</dbReference>
<evidence type="ECO:0000256" key="1">
    <source>
        <dbReference type="ARBA" id="ARBA00004196"/>
    </source>
</evidence>